<dbReference type="Proteomes" id="UP000599578">
    <property type="component" value="Unassembled WGS sequence"/>
</dbReference>
<evidence type="ECO:0000256" key="11">
    <source>
        <dbReference type="PIRNR" id="PIRNR006118"/>
    </source>
</evidence>
<evidence type="ECO:0000256" key="5">
    <source>
        <dbReference type="ARBA" id="ARBA00013066"/>
    </source>
</evidence>
<protein>
    <recommendedName>
        <fullName evidence="6 11">3-deoxy-D-manno-octulosonate 8-phosphate phosphatase KdsC</fullName>
        <ecNumber evidence="5 11">3.1.3.45</ecNumber>
    </recommendedName>
    <alternativeName>
        <fullName evidence="10 11">KDO 8-P phosphatase</fullName>
    </alternativeName>
</protein>
<evidence type="ECO:0000256" key="2">
    <source>
        <dbReference type="ARBA" id="ARBA00001946"/>
    </source>
</evidence>
<dbReference type="PANTHER" id="PTHR21485:SF3">
    <property type="entry name" value="N-ACYLNEURAMINATE CYTIDYLYLTRANSFERASE"/>
    <property type="match status" value="1"/>
</dbReference>
<dbReference type="GO" id="GO:0019143">
    <property type="term" value="F:3-deoxy-manno-octulosonate-8-phosphatase activity"/>
    <property type="evidence" value="ECO:0007669"/>
    <property type="project" value="UniProtKB-UniRule"/>
</dbReference>
<evidence type="ECO:0000256" key="6">
    <source>
        <dbReference type="ARBA" id="ARBA00020092"/>
    </source>
</evidence>
<feature type="binding site" evidence="12">
    <location>
        <position position="118"/>
    </location>
    <ligand>
        <name>Mg(2+)</name>
        <dbReference type="ChEBI" id="CHEBI:18420"/>
    </ligand>
</feature>
<dbReference type="InterPro" id="IPR023214">
    <property type="entry name" value="HAD_sf"/>
</dbReference>
<gene>
    <name evidence="13" type="ORF">GCM10011348_25220</name>
</gene>
<evidence type="ECO:0000256" key="1">
    <source>
        <dbReference type="ARBA" id="ARBA00000898"/>
    </source>
</evidence>
<evidence type="ECO:0000256" key="3">
    <source>
        <dbReference type="ARBA" id="ARBA00005893"/>
    </source>
</evidence>
<evidence type="ECO:0000256" key="9">
    <source>
        <dbReference type="ARBA" id="ARBA00022842"/>
    </source>
</evidence>
<sequence length="181" mass="19522">MTTLATPLSDELNARLRNITLAVFDVDGVLTSGQLHFLADGTEVKDFNILDGLGIKLLARAGIETAIITGRRSPQVEMRARSLGITHLRQSREDKLVALEELWAETGHSAATTAYIGDDWPDLAAIRAVAFGATVPNGHPLVREHADWCSTRAGGSGAGREFCEQILSARGQLDDLVAEYL</sequence>
<comment type="function">
    <text evidence="11">Catalyzes the hydrolysis of 3-deoxy-D-manno-octulosonate 8-phosphate (KDO 8-P) to 3-deoxy-D-manno-octulosonate (KDO) and inorganic phosphate.</text>
</comment>
<dbReference type="PANTHER" id="PTHR21485">
    <property type="entry name" value="HAD SUPERFAMILY MEMBERS CMAS AND KDSC"/>
    <property type="match status" value="1"/>
</dbReference>
<dbReference type="EC" id="3.1.3.45" evidence="5 11"/>
<organism evidence="13 14">
    <name type="scientific">Marinobacterium nitratireducens</name>
    <dbReference type="NCBI Taxonomy" id="518897"/>
    <lineage>
        <taxon>Bacteria</taxon>
        <taxon>Pseudomonadati</taxon>
        <taxon>Pseudomonadota</taxon>
        <taxon>Gammaproteobacteria</taxon>
        <taxon>Oceanospirillales</taxon>
        <taxon>Oceanospirillaceae</taxon>
        <taxon>Marinobacterium</taxon>
    </lineage>
</organism>
<dbReference type="GO" id="GO:0046872">
    <property type="term" value="F:metal ion binding"/>
    <property type="evidence" value="ECO:0007669"/>
    <property type="project" value="UniProtKB-UniRule"/>
</dbReference>
<dbReference type="FunFam" id="3.40.50.1000:FF:000029">
    <property type="entry name" value="3-deoxy-D-manno-octulosonate 8-phosphate phosphatase KdsC"/>
    <property type="match status" value="1"/>
</dbReference>
<dbReference type="InterPro" id="IPR050793">
    <property type="entry name" value="CMP-NeuNAc_synthase"/>
</dbReference>
<dbReference type="NCBIfam" id="TIGR01670">
    <property type="entry name" value="KdsC-phosphatas"/>
    <property type="match status" value="1"/>
</dbReference>
<evidence type="ECO:0000256" key="7">
    <source>
        <dbReference type="ARBA" id="ARBA00022723"/>
    </source>
</evidence>
<comment type="similarity">
    <text evidence="3 11">Belongs to the KdsC family.</text>
</comment>
<keyword evidence="14" id="KW-1185">Reference proteome</keyword>
<dbReference type="SFLD" id="SFLDG01136">
    <property type="entry name" value="C1.6:_Phosphoserine_Phosphatas"/>
    <property type="match status" value="1"/>
</dbReference>
<comment type="subunit">
    <text evidence="4 11">Homotetramer.</text>
</comment>
<dbReference type="SFLD" id="SFLDS00003">
    <property type="entry name" value="Haloacid_Dehalogenase"/>
    <property type="match status" value="1"/>
</dbReference>
<keyword evidence="11" id="KW-0448">Lipopolysaccharide biosynthesis</keyword>
<name>A0A917ZI02_9GAMM</name>
<feature type="binding site" evidence="12">
    <location>
        <position position="25"/>
    </location>
    <ligand>
        <name>Mg(2+)</name>
        <dbReference type="ChEBI" id="CHEBI:18420"/>
    </ligand>
</feature>
<dbReference type="AlphaFoldDB" id="A0A917ZI02"/>
<comment type="catalytic activity">
    <reaction evidence="1 11">
        <text>3-deoxy-alpha-D-manno-2-octulosonate-8-phosphate + H2O = 3-deoxy-alpha-D-manno-oct-2-ulosonate + phosphate</text>
        <dbReference type="Rhea" id="RHEA:11500"/>
        <dbReference type="ChEBI" id="CHEBI:15377"/>
        <dbReference type="ChEBI" id="CHEBI:43474"/>
        <dbReference type="ChEBI" id="CHEBI:85985"/>
        <dbReference type="ChEBI" id="CHEBI:85986"/>
        <dbReference type="EC" id="3.1.3.45"/>
    </reaction>
</comment>
<dbReference type="InterPro" id="IPR010023">
    <property type="entry name" value="KdsC_fam"/>
</dbReference>
<evidence type="ECO:0000313" key="14">
    <source>
        <dbReference type="Proteomes" id="UP000599578"/>
    </source>
</evidence>
<feature type="binding site" evidence="12">
    <location>
        <position position="27"/>
    </location>
    <ligand>
        <name>substrate</name>
    </ligand>
</feature>
<keyword evidence="8 11" id="KW-0378">Hydrolase</keyword>
<keyword evidence="7 11" id="KW-0479">Metal-binding</keyword>
<evidence type="ECO:0000313" key="13">
    <source>
        <dbReference type="EMBL" id="GGO82867.1"/>
    </source>
</evidence>
<dbReference type="CDD" id="cd01630">
    <property type="entry name" value="HAD_KDO-like"/>
    <property type="match status" value="1"/>
</dbReference>
<evidence type="ECO:0000256" key="4">
    <source>
        <dbReference type="ARBA" id="ARBA00011881"/>
    </source>
</evidence>
<dbReference type="EMBL" id="BMLT01000006">
    <property type="protein sequence ID" value="GGO82867.1"/>
    <property type="molecule type" value="Genomic_DNA"/>
</dbReference>
<evidence type="ECO:0000256" key="8">
    <source>
        <dbReference type="ARBA" id="ARBA00022801"/>
    </source>
</evidence>
<reference evidence="13 14" key="1">
    <citation type="journal article" date="2014" name="Int. J. Syst. Evol. Microbiol.">
        <title>Complete genome sequence of Corynebacterium casei LMG S-19264T (=DSM 44701T), isolated from a smear-ripened cheese.</title>
        <authorList>
            <consortium name="US DOE Joint Genome Institute (JGI-PGF)"/>
            <person name="Walter F."/>
            <person name="Albersmeier A."/>
            <person name="Kalinowski J."/>
            <person name="Ruckert C."/>
        </authorList>
    </citation>
    <scope>NUCLEOTIDE SEQUENCE [LARGE SCALE GENOMIC DNA]</scope>
    <source>
        <strain evidence="13 14">CGMCC 1.7286</strain>
    </source>
</reference>
<evidence type="ECO:0000256" key="12">
    <source>
        <dbReference type="PIRSR" id="PIRSR006118-2"/>
    </source>
</evidence>
<dbReference type="InterPro" id="IPR036412">
    <property type="entry name" value="HAD-like_sf"/>
</dbReference>
<dbReference type="Gene3D" id="3.40.50.1000">
    <property type="entry name" value="HAD superfamily/HAD-like"/>
    <property type="match status" value="1"/>
</dbReference>
<dbReference type="SUPFAM" id="SSF56784">
    <property type="entry name" value="HAD-like"/>
    <property type="match status" value="1"/>
</dbReference>
<dbReference type="GO" id="GO:0008781">
    <property type="term" value="F:N-acylneuraminate cytidylyltransferase activity"/>
    <property type="evidence" value="ECO:0007669"/>
    <property type="project" value="TreeGrafter"/>
</dbReference>
<comment type="cofactor">
    <cofactor evidence="2 11 12">
        <name>Mg(2+)</name>
        <dbReference type="ChEBI" id="CHEBI:18420"/>
    </cofactor>
</comment>
<dbReference type="RefSeq" id="WP_188860972.1">
    <property type="nucleotide sequence ID" value="NZ_BMLT01000006.1"/>
</dbReference>
<dbReference type="SFLD" id="SFLDG01138">
    <property type="entry name" value="C1.6.2:_Deoxy-d-mannose-octulo"/>
    <property type="match status" value="1"/>
</dbReference>
<dbReference type="PIRSF" id="PIRSF006118">
    <property type="entry name" value="KDO8-P_Ptase"/>
    <property type="match status" value="1"/>
</dbReference>
<comment type="caution">
    <text evidence="13">The sequence shown here is derived from an EMBL/GenBank/DDBJ whole genome shotgun (WGS) entry which is preliminary data.</text>
</comment>
<evidence type="ECO:0000256" key="10">
    <source>
        <dbReference type="ARBA" id="ARBA00031051"/>
    </source>
</evidence>
<keyword evidence="9 11" id="KW-0460">Magnesium</keyword>
<proteinExistence type="inferred from homology"/>
<accession>A0A917ZI02</accession>
<dbReference type="GO" id="GO:0009103">
    <property type="term" value="P:lipopolysaccharide biosynthetic process"/>
    <property type="evidence" value="ECO:0007669"/>
    <property type="project" value="UniProtKB-UniRule"/>
</dbReference>